<evidence type="ECO:0000313" key="2">
    <source>
        <dbReference type="EMBL" id="KPI40707.1"/>
    </source>
</evidence>
<dbReference type="STRING" id="1664694.A0A0N1NYZ6"/>
<dbReference type="Pfam" id="PF01636">
    <property type="entry name" value="APH"/>
    <property type="match status" value="1"/>
</dbReference>
<accession>A0A0N1NYZ6</accession>
<evidence type="ECO:0000313" key="3">
    <source>
        <dbReference type="Proteomes" id="UP000038010"/>
    </source>
</evidence>
<dbReference type="InterPro" id="IPR052898">
    <property type="entry name" value="ACAD10-like"/>
</dbReference>
<dbReference type="AlphaFoldDB" id="A0A0N1NYZ6"/>
<feature type="domain" description="Aminoglycoside phosphotransferase" evidence="1">
    <location>
        <begin position="31"/>
        <end position="272"/>
    </location>
</feature>
<dbReference type="OrthoDB" id="191037at2759"/>
<dbReference type="Gene3D" id="3.30.200.20">
    <property type="entry name" value="Phosphorylase Kinase, domain 1"/>
    <property type="match status" value="1"/>
</dbReference>
<dbReference type="CDD" id="cd05154">
    <property type="entry name" value="ACAD10_11_N-like"/>
    <property type="match status" value="1"/>
</dbReference>
<evidence type="ECO:0000259" key="1">
    <source>
        <dbReference type="Pfam" id="PF01636"/>
    </source>
</evidence>
<name>A0A0N1NYZ6_9EURO</name>
<dbReference type="VEuPathDB" id="FungiDB:AB675_10631"/>
<sequence length="377" mass="42293">MAGEVRQPIDLKALEKWIDSNVKEIKTPLDLKQFGFGQSNPTYQLTDATGQKFVMRKKPPGQLLSKTAHQVDREFRIIAALGQTDVPVPKAYCLCEDDSIVGTAFYIMEFLDGRFITDPSFPGWSPEDRKAGWRSAIDTLAKFHRVDYEKIGLSSFGRHFGFYDRQIKTFTTISANQAKSEDVDTKKPVGDIPHFREMTEFFKDKKKQPKDRSTLIHGDYKIDNLVFHKTEPRVIGILDWEMATIGHPLSDLVNLTGPWTWTSKSTPAPGKAGQSTTKVNEFDEGVTPGLPTLQEVVNWYISDSGYDAAPELKWGNAFGAFRNSVIMQGIAARYARRQASGTTAKNYGEQMVPYGQYAFGQVQALQQTTDGKTKAKL</sequence>
<dbReference type="EMBL" id="LFJN01000011">
    <property type="protein sequence ID" value="KPI40707.1"/>
    <property type="molecule type" value="Genomic_DNA"/>
</dbReference>
<dbReference type="PANTHER" id="PTHR47829">
    <property type="entry name" value="HYDROLASE, PUTATIVE (AFU_ORTHOLOGUE AFUA_1G12880)-RELATED"/>
    <property type="match status" value="1"/>
</dbReference>
<dbReference type="InterPro" id="IPR002575">
    <property type="entry name" value="Aminoglycoside_PTrfase"/>
</dbReference>
<dbReference type="Proteomes" id="UP000038010">
    <property type="component" value="Unassembled WGS sequence"/>
</dbReference>
<organism evidence="2 3">
    <name type="scientific">Cyphellophora attinorum</name>
    <dbReference type="NCBI Taxonomy" id="1664694"/>
    <lineage>
        <taxon>Eukaryota</taxon>
        <taxon>Fungi</taxon>
        <taxon>Dikarya</taxon>
        <taxon>Ascomycota</taxon>
        <taxon>Pezizomycotina</taxon>
        <taxon>Eurotiomycetes</taxon>
        <taxon>Chaetothyriomycetidae</taxon>
        <taxon>Chaetothyriales</taxon>
        <taxon>Cyphellophoraceae</taxon>
        <taxon>Cyphellophora</taxon>
    </lineage>
</organism>
<comment type="caution">
    <text evidence="2">The sequence shown here is derived from an EMBL/GenBank/DDBJ whole genome shotgun (WGS) entry which is preliminary data.</text>
</comment>
<dbReference type="PANTHER" id="PTHR47829:SF1">
    <property type="entry name" value="HAD FAMILY PHOSPHATASE"/>
    <property type="match status" value="1"/>
</dbReference>
<gene>
    <name evidence="2" type="ORF">AB675_10631</name>
</gene>
<dbReference type="GeneID" id="28731297"/>
<dbReference type="RefSeq" id="XP_018000670.1">
    <property type="nucleotide sequence ID" value="XM_018139417.1"/>
</dbReference>
<dbReference type="InterPro" id="IPR041726">
    <property type="entry name" value="ACAD10_11_N"/>
</dbReference>
<protein>
    <submittedName>
        <fullName evidence="2">Putative acyl-CoA dehydrogenase IBR3</fullName>
    </submittedName>
</protein>
<dbReference type="Gene3D" id="3.90.1200.10">
    <property type="match status" value="1"/>
</dbReference>
<reference evidence="2 3" key="1">
    <citation type="submission" date="2015-06" db="EMBL/GenBank/DDBJ databases">
        <title>Draft genome of the ant-associated black yeast Phialophora attae CBS 131958.</title>
        <authorList>
            <person name="Moreno L.F."/>
            <person name="Stielow B.J."/>
            <person name="de Hoog S."/>
            <person name="Vicente V.A."/>
            <person name="Weiss V.A."/>
            <person name="de Vries M."/>
            <person name="Cruz L.M."/>
            <person name="Souza E.M."/>
        </authorList>
    </citation>
    <scope>NUCLEOTIDE SEQUENCE [LARGE SCALE GENOMIC DNA]</scope>
    <source>
        <strain evidence="2 3">CBS 131958</strain>
    </source>
</reference>
<keyword evidence="3" id="KW-1185">Reference proteome</keyword>
<proteinExistence type="predicted"/>
<dbReference type="InterPro" id="IPR011009">
    <property type="entry name" value="Kinase-like_dom_sf"/>
</dbReference>
<dbReference type="SUPFAM" id="SSF56112">
    <property type="entry name" value="Protein kinase-like (PK-like)"/>
    <property type="match status" value="1"/>
</dbReference>